<keyword evidence="3 4" id="KW-0808">Transferase</keyword>
<organism evidence="7 8">
    <name type="scientific">Adiantum capillus-veneris</name>
    <name type="common">Maidenhair fern</name>
    <dbReference type="NCBI Taxonomy" id="13818"/>
    <lineage>
        <taxon>Eukaryota</taxon>
        <taxon>Viridiplantae</taxon>
        <taxon>Streptophyta</taxon>
        <taxon>Embryophyta</taxon>
        <taxon>Tracheophyta</taxon>
        <taxon>Polypodiopsida</taxon>
        <taxon>Polypodiidae</taxon>
        <taxon>Polypodiales</taxon>
        <taxon>Pteridineae</taxon>
        <taxon>Pteridaceae</taxon>
        <taxon>Vittarioideae</taxon>
        <taxon>Adiantum</taxon>
    </lineage>
</organism>
<protein>
    <recommendedName>
        <fullName evidence="5">Glycosyltransferase</fullName>
        <ecNumber evidence="5">2.4.1.-</ecNumber>
    </recommendedName>
</protein>
<evidence type="ECO:0000256" key="3">
    <source>
        <dbReference type="ARBA" id="ARBA00022679"/>
    </source>
</evidence>
<feature type="domain" description="Glycosyltransferase N-terminal" evidence="6">
    <location>
        <begin position="65"/>
        <end position="178"/>
    </location>
</feature>
<dbReference type="EMBL" id="JABFUD020000007">
    <property type="protein sequence ID" value="KAI5078117.1"/>
    <property type="molecule type" value="Genomic_DNA"/>
</dbReference>
<comment type="caution">
    <text evidence="7">The sequence shown here is derived from an EMBL/GenBank/DDBJ whole genome shotgun (WGS) entry which is preliminary data.</text>
</comment>
<dbReference type="AlphaFoldDB" id="A0A9D4V371"/>
<dbReference type="InterPro" id="IPR035595">
    <property type="entry name" value="UDP_glycos_trans_CS"/>
</dbReference>
<evidence type="ECO:0000259" key="6">
    <source>
        <dbReference type="Pfam" id="PF26168"/>
    </source>
</evidence>
<evidence type="ECO:0000256" key="5">
    <source>
        <dbReference type="RuleBase" id="RU362057"/>
    </source>
</evidence>
<dbReference type="PROSITE" id="PS00375">
    <property type="entry name" value="UDPGT"/>
    <property type="match status" value="1"/>
</dbReference>
<dbReference type="CDD" id="cd03784">
    <property type="entry name" value="GT1_Gtf-like"/>
    <property type="match status" value="1"/>
</dbReference>
<dbReference type="InterPro" id="IPR002213">
    <property type="entry name" value="UDP_glucos_trans"/>
</dbReference>
<dbReference type="GO" id="GO:0080043">
    <property type="term" value="F:quercetin 3-O-glucosyltransferase activity"/>
    <property type="evidence" value="ECO:0007669"/>
    <property type="project" value="TreeGrafter"/>
</dbReference>
<reference evidence="7" key="1">
    <citation type="submission" date="2021-01" db="EMBL/GenBank/DDBJ databases">
        <title>Adiantum capillus-veneris genome.</title>
        <authorList>
            <person name="Fang Y."/>
            <person name="Liao Q."/>
        </authorList>
    </citation>
    <scope>NUCLEOTIDE SEQUENCE</scope>
    <source>
        <strain evidence="7">H3</strain>
        <tissue evidence="7">Leaf</tissue>
    </source>
</reference>
<dbReference type="Proteomes" id="UP000886520">
    <property type="component" value="Chromosome 7"/>
</dbReference>
<dbReference type="GO" id="GO:0080044">
    <property type="term" value="F:quercetin 7-O-glucosyltransferase activity"/>
    <property type="evidence" value="ECO:0007669"/>
    <property type="project" value="TreeGrafter"/>
</dbReference>
<dbReference type="Pfam" id="PF00201">
    <property type="entry name" value="UDPGT"/>
    <property type="match status" value="1"/>
</dbReference>
<feature type="non-terminal residue" evidence="7">
    <location>
        <position position="1"/>
    </location>
</feature>
<accession>A0A9D4V371</accession>
<dbReference type="EC" id="2.4.1.-" evidence="5"/>
<evidence type="ECO:0000256" key="2">
    <source>
        <dbReference type="ARBA" id="ARBA00022676"/>
    </source>
</evidence>
<proteinExistence type="inferred from homology"/>
<evidence type="ECO:0000256" key="1">
    <source>
        <dbReference type="ARBA" id="ARBA00009995"/>
    </source>
</evidence>
<dbReference type="InterPro" id="IPR058980">
    <property type="entry name" value="Glyco_transf_N"/>
</dbReference>
<dbReference type="Pfam" id="PF26168">
    <property type="entry name" value="Glyco_transf_N"/>
    <property type="match status" value="1"/>
</dbReference>
<dbReference type="PANTHER" id="PTHR11926">
    <property type="entry name" value="GLUCOSYL/GLUCURONOSYL TRANSFERASES"/>
    <property type="match status" value="1"/>
</dbReference>
<evidence type="ECO:0000313" key="8">
    <source>
        <dbReference type="Proteomes" id="UP000886520"/>
    </source>
</evidence>
<dbReference type="Gene3D" id="3.40.50.2000">
    <property type="entry name" value="Glycogen Phosphorylase B"/>
    <property type="match status" value="2"/>
</dbReference>
<keyword evidence="8" id="KW-1185">Reference proteome</keyword>
<evidence type="ECO:0000313" key="7">
    <source>
        <dbReference type="EMBL" id="KAI5078117.1"/>
    </source>
</evidence>
<dbReference type="SUPFAM" id="SSF53756">
    <property type="entry name" value="UDP-Glycosyltransferase/glycogen phosphorylase"/>
    <property type="match status" value="1"/>
</dbReference>
<dbReference type="OrthoDB" id="5835829at2759"/>
<keyword evidence="2 4" id="KW-0328">Glycosyltransferase</keyword>
<sequence>KVPHMTSKCNLAERPLFSLSLSLSLSPAEPLSLSLSLMGTEMMSKLLEDHSLPLLQPPLEMEHDELHVVMVPYPLQGHINPMMQFAKSLIAKHSVRVSFINIKHHHDRIQKARSGALSSAKATSTNGKLQFLCVDNIGLPEDFNYTDLGSNLRQFHVALNLSIGDPLKELLQNLQQSRPPISCVVFGSFCPQAHTVSAELGFPSFFFWTQSASVLSMYYHAPLLEAKGFFPYCQQAAAIDLDQHIVEEHETSPHDETDFRLVSYVPGVPPLHPSSFPTLLHIDSISDPAFNSIREQLAILPSCQGVIVNSFEELEKDAYRALQEELPIPVSFVGPLIPSAFLQDGDAKDTSVGASFLDEKFECIEWLDCQRERSVLYVSFGSLFHPSAEDLVSIADGIKESKQPFLWVIRPKSSLLDVAEILPKGFIDDTKQNGLIIPWAPQVQVLSHPSIGAFLTHCGWNSTLESMTMGVPMIPCPVKSDQPTNSTYVCDVWKIGMALKRHDDDTIRSLDVEKVVKIVLREEDGKEMRKRAIELGEAARRAAGFSPAGSSYIHMQQLIKFVSNYNKSAS</sequence>
<evidence type="ECO:0000256" key="4">
    <source>
        <dbReference type="RuleBase" id="RU003718"/>
    </source>
</evidence>
<gene>
    <name evidence="7" type="ORF">GOP47_0007941</name>
</gene>
<name>A0A9D4V371_ADICA</name>
<dbReference type="FunFam" id="3.40.50.2000:FF:000078">
    <property type="entry name" value="Glycosyltransferase"/>
    <property type="match status" value="1"/>
</dbReference>
<dbReference type="PANTHER" id="PTHR11926:SF1494">
    <property type="entry name" value="FLAVONOL 3-O-GLUCOSYLTRANSFERASE UGT76E12-RELATED"/>
    <property type="match status" value="1"/>
</dbReference>
<comment type="similarity">
    <text evidence="1 4">Belongs to the UDP-glycosyltransferase family.</text>
</comment>